<dbReference type="Gene3D" id="2.10.80.10">
    <property type="entry name" value="Lipase, subunit A"/>
    <property type="match status" value="1"/>
</dbReference>
<organism evidence="1 2">
    <name type="scientific">Araneus ventricosus</name>
    <name type="common">Orbweaver spider</name>
    <name type="synonym">Epeira ventricosa</name>
    <dbReference type="NCBI Taxonomy" id="182803"/>
    <lineage>
        <taxon>Eukaryota</taxon>
        <taxon>Metazoa</taxon>
        <taxon>Ecdysozoa</taxon>
        <taxon>Arthropoda</taxon>
        <taxon>Chelicerata</taxon>
        <taxon>Arachnida</taxon>
        <taxon>Araneae</taxon>
        <taxon>Araneomorphae</taxon>
        <taxon>Entelegynae</taxon>
        <taxon>Araneoidea</taxon>
        <taxon>Araneidae</taxon>
        <taxon>Araneus</taxon>
    </lineage>
</organism>
<dbReference type="EMBL" id="BGPR01000065">
    <property type="protein sequence ID" value="GBL89498.1"/>
    <property type="molecule type" value="Genomic_DNA"/>
</dbReference>
<gene>
    <name evidence="1" type="ORF">AVEN_87837_1</name>
</gene>
<dbReference type="OrthoDB" id="6416238at2759"/>
<sequence length="126" mass="14083">MQIRPRPVLLAPPSPIFSANNASKTSLPHIHISTLPSISAFMAQRSKGVMGIGMMRYSMAQCMPLGQVEDYCRDDNPPENRTLYYPNGDPVEVTDIYTHVCPCDEGLQCVDNFCAADDSYENNYLY</sequence>
<evidence type="ECO:0000313" key="1">
    <source>
        <dbReference type="EMBL" id="GBL89498.1"/>
    </source>
</evidence>
<comment type="caution">
    <text evidence="1">The sequence shown here is derived from an EMBL/GenBank/DDBJ whole genome shotgun (WGS) entry which is preliminary data.</text>
</comment>
<reference evidence="1 2" key="1">
    <citation type="journal article" date="2019" name="Sci. Rep.">
        <title>Orb-weaving spider Araneus ventricosus genome elucidates the spidroin gene catalogue.</title>
        <authorList>
            <person name="Kono N."/>
            <person name="Nakamura H."/>
            <person name="Ohtoshi R."/>
            <person name="Moran D.A.P."/>
            <person name="Shinohara A."/>
            <person name="Yoshida Y."/>
            <person name="Fujiwara M."/>
            <person name="Mori M."/>
            <person name="Tomita M."/>
            <person name="Arakawa K."/>
        </authorList>
    </citation>
    <scope>NUCLEOTIDE SEQUENCE [LARGE SCALE GENOMIC DNA]</scope>
</reference>
<keyword evidence="2" id="KW-1185">Reference proteome</keyword>
<dbReference type="Proteomes" id="UP000499080">
    <property type="component" value="Unassembled WGS sequence"/>
</dbReference>
<dbReference type="AlphaFoldDB" id="A0A4Y2BBS7"/>
<proteinExistence type="predicted"/>
<accession>A0A4Y2BBS7</accession>
<protein>
    <submittedName>
        <fullName evidence="1">Uncharacterized protein</fullName>
    </submittedName>
</protein>
<name>A0A4Y2BBS7_ARAVE</name>
<evidence type="ECO:0000313" key="2">
    <source>
        <dbReference type="Proteomes" id="UP000499080"/>
    </source>
</evidence>